<proteinExistence type="predicted"/>
<accession>A0ABV9IEL6</accession>
<name>A0ABV9IEL6_9DEIO</name>
<reference evidence="2" key="1">
    <citation type="journal article" date="2019" name="Int. J. Syst. Evol. Microbiol.">
        <title>The Global Catalogue of Microorganisms (GCM) 10K type strain sequencing project: providing services to taxonomists for standard genome sequencing and annotation.</title>
        <authorList>
            <consortium name="The Broad Institute Genomics Platform"/>
            <consortium name="The Broad Institute Genome Sequencing Center for Infectious Disease"/>
            <person name="Wu L."/>
            <person name="Ma J."/>
        </authorList>
    </citation>
    <scope>NUCLEOTIDE SEQUENCE [LARGE SCALE GENOMIC DNA]</scope>
    <source>
        <strain evidence="2">CCUG 55995</strain>
    </source>
</reference>
<dbReference type="RefSeq" id="WP_380063135.1">
    <property type="nucleotide sequence ID" value="NZ_JBHSEI010000015.1"/>
</dbReference>
<sequence length="96" mass="11052">MLCTDKPSLEPGGGQGPEEIDDVLLAAVIERLRIWLALQRSLLNTVDEFLAPRQRVVVNILGERLLDQQWGVQQHCEVLWHELTFFRSPERMEDVS</sequence>
<gene>
    <name evidence="1" type="ORF">ACFO0D_17620</name>
</gene>
<comment type="caution">
    <text evidence="1">The sequence shown here is derived from an EMBL/GenBank/DDBJ whole genome shotgun (WGS) entry which is preliminary data.</text>
</comment>
<organism evidence="1 2">
    <name type="scientific">Deinococcus hohokamensis</name>
    <dbReference type="NCBI Taxonomy" id="309883"/>
    <lineage>
        <taxon>Bacteria</taxon>
        <taxon>Thermotogati</taxon>
        <taxon>Deinococcota</taxon>
        <taxon>Deinococci</taxon>
        <taxon>Deinococcales</taxon>
        <taxon>Deinococcaceae</taxon>
        <taxon>Deinococcus</taxon>
    </lineage>
</organism>
<keyword evidence="2" id="KW-1185">Reference proteome</keyword>
<dbReference type="EMBL" id="JBHSEI010000015">
    <property type="protein sequence ID" value="MFC4640150.1"/>
    <property type="molecule type" value="Genomic_DNA"/>
</dbReference>
<evidence type="ECO:0000313" key="1">
    <source>
        <dbReference type="EMBL" id="MFC4640150.1"/>
    </source>
</evidence>
<protein>
    <submittedName>
        <fullName evidence="1">Uncharacterized protein</fullName>
    </submittedName>
</protein>
<evidence type="ECO:0000313" key="2">
    <source>
        <dbReference type="Proteomes" id="UP001595952"/>
    </source>
</evidence>
<dbReference type="Proteomes" id="UP001595952">
    <property type="component" value="Unassembled WGS sequence"/>
</dbReference>